<feature type="domain" description="FAD/NAD(P)-binding" evidence="6">
    <location>
        <begin position="150"/>
        <end position="480"/>
    </location>
</feature>
<dbReference type="GO" id="GO:0050660">
    <property type="term" value="F:flavin adenine dinucleotide binding"/>
    <property type="evidence" value="ECO:0007669"/>
    <property type="project" value="TreeGrafter"/>
</dbReference>
<name>E9B263_LEIMU</name>
<protein>
    <submittedName>
        <fullName evidence="7">2-oxoglutarate dehydrogenase, e3 component,lipoamidedehydrogenase-like protein</fullName>
        <ecNumber evidence="7">1.2.4.2</ecNumber>
    </submittedName>
</protein>
<dbReference type="InterPro" id="IPR050151">
    <property type="entry name" value="Class-I_Pyr_Nuc-Dis_Oxidored"/>
</dbReference>
<dbReference type="OMA" id="SHAFAKC"/>
<dbReference type="Gene3D" id="3.30.390.30">
    <property type="match status" value="1"/>
</dbReference>
<dbReference type="InterPro" id="IPR004099">
    <property type="entry name" value="Pyr_nucl-diS_OxRdtase_dimer"/>
</dbReference>
<dbReference type="SUPFAM" id="SSF51905">
    <property type="entry name" value="FAD/NAD(P)-binding domain"/>
    <property type="match status" value="1"/>
</dbReference>
<dbReference type="Proteomes" id="UP000007259">
    <property type="component" value="Chromosome 30"/>
</dbReference>
<proteinExistence type="predicted"/>
<evidence type="ECO:0000259" key="6">
    <source>
        <dbReference type="Pfam" id="PF07992"/>
    </source>
</evidence>
<dbReference type="PRINTS" id="PR00411">
    <property type="entry name" value="PNDRDTASEI"/>
</dbReference>
<dbReference type="SUPFAM" id="SSF55424">
    <property type="entry name" value="FAD/NAD-linked reductases, dimerisation (C-terminal) domain"/>
    <property type="match status" value="1"/>
</dbReference>
<dbReference type="PANTHER" id="PTHR22912:SF222">
    <property type="entry name" value="DEHYDROGENASE, PUTATIVE-RELATED"/>
    <property type="match status" value="1"/>
</dbReference>
<dbReference type="Pfam" id="PF07992">
    <property type="entry name" value="Pyr_redox_2"/>
    <property type="match status" value="1"/>
</dbReference>
<dbReference type="GO" id="GO:0006103">
    <property type="term" value="P:2-oxoglutarate metabolic process"/>
    <property type="evidence" value="ECO:0007669"/>
    <property type="project" value="TreeGrafter"/>
</dbReference>
<dbReference type="RefSeq" id="XP_003877782.1">
    <property type="nucleotide sequence ID" value="XM_003877733.1"/>
</dbReference>
<evidence type="ECO:0000256" key="3">
    <source>
        <dbReference type="ARBA" id="ARBA00023027"/>
    </source>
</evidence>
<evidence type="ECO:0000259" key="5">
    <source>
        <dbReference type="Pfam" id="PF02852"/>
    </source>
</evidence>
<dbReference type="PANTHER" id="PTHR22912">
    <property type="entry name" value="DISULFIDE OXIDOREDUCTASE"/>
    <property type="match status" value="1"/>
</dbReference>
<dbReference type="KEGG" id="lmi:LMXM_30_2640"/>
<keyword evidence="8" id="KW-1185">Reference proteome</keyword>
<feature type="region of interest" description="Disordered" evidence="4">
    <location>
        <begin position="21"/>
        <end position="57"/>
    </location>
</feature>
<keyword evidence="2" id="KW-0274">FAD</keyword>
<sequence>MGPGDRAAHSVEATACARWQRMGRSRRKRLEGPQKPRQHSCRTDRTFFPRSPSQPTHTVGATVALGPSLPFFTKQLAAVGREPEPANSSLILTWYQLPASSCPPRCTSPAVASSLSFSPLSRVKMLFRSSVPRNVPFPVLRSAGAFPRVDLCIIGGGPGGIAAAMRAIGYGKSVCIVEAGRVGGADLWGGTVPSKMMYEIAHFAASLTDPEFVRDLVRSDQMQSIVDSIPSERITQLLQKTCAEKEREYRAFLEASGVQLIEGKATFANPNEIDIHTEGTGEYRSLQADNIVIATGAIPRSHAFAKCDHKHILNSTDVFQLPIPASMVVIGAGAMGCEVASMFAKLGRTKVRLVDKASRILPKEDEDVASYVQSHLIRRGVVIHQSCRLFDLEAGEEDCRYSLRDIFSGDIETYHAERVMVAVGRKPNLEALGLENTKMRVENGQLDCDEYGRCKPYKHIYCIGDATGRQKTVNVAQTAGQAVVDTMFGCSPKLSVGNNALANIATDMFLEDEVASIGLSEKQCRARGIGYIVARLEYKHLTRSIVMGAKDGFVKMIVTNDREKRVLGVRAVGPHAGSVVEVASLPILKNESVYAMLKHNPAYPSLVSGVIECAAMLVGRGARCSNVVEGISIKSWTPADKA</sequence>
<keyword evidence="1" id="KW-0285">Flavoprotein</keyword>
<dbReference type="Pfam" id="PF02852">
    <property type="entry name" value="Pyr_redox_dim"/>
    <property type="match status" value="1"/>
</dbReference>
<dbReference type="InterPro" id="IPR023753">
    <property type="entry name" value="FAD/NAD-binding_dom"/>
</dbReference>
<dbReference type="VEuPathDB" id="TriTrypDB:LmxM.30.2640"/>
<dbReference type="GO" id="GO:0004591">
    <property type="term" value="F:oxoglutarate dehydrogenase (succinyl-transferring) activity"/>
    <property type="evidence" value="ECO:0007669"/>
    <property type="project" value="UniProtKB-EC"/>
</dbReference>
<dbReference type="EMBL" id="FR799583">
    <property type="protein sequence ID" value="CBZ29322.1"/>
    <property type="molecule type" value="Genomic_DNA"/>
</dbReference>
<gene>
    <name evidence="7" type="ORF">LMXM_30_2640</name>
</gene>
<feature type="domain" description="Pyridine nucleotide-disulphide oxidoreductase dimerisation" evidence="5">
    <location>
        <begin position="508"/>
        <end position="605"/>
    </location>
</feature>
<accession>E9B263</accession>
<evidence type="ECO:0000256" key="1">
    <source>
        <dbReference type="ARBA" id="ARBA00022630"/>
    </source>
</evidence>
<dbReference type="GO" id="GO:0004148">
    <property type="term" value="F:dihydrolipoyl dehydrogenase (NADH) activity"/>
    <property type="evidence" value="ECO:0007669"/>
    <property type="project" value="TreeGrafter"/>
</dbReference>
<dbReference type="OrthoDB" id="361797at2759"/>
<keyword evidence="3" id="KW-0520">NAD</keyword>
<dbReference type="PRINTS" id="PR00368">
    <property type="entry name" value="FADPNR"/>
</dbReference>
<dbReference type="InterPro" id="IPR016156">
    <property type="entry name" value="FAD/NAD-linked_Rdtase_dimer_sf"/>
</dbReference>
<dbReference type="EC" id="1.2.4.2" evidence="7"/>
<dbReference type="InterPro" id="IPR036188">
    <property type="entry name" value="FAD/NAD-bd_sf"/>
</dbReference>
<dbReference type="PhylomeDB" id="E9B263"/>
<dbReference type="GO" id="GO:0045252">
    <property type="term" value="C:oxoglutarate dehydrogenase complex"/>
    <property type="evidence" value="ECO:0007669"/>
    <property type="project" value="TreeGrafter"/>
</dbReference>
<dbReference type="GeneID" id="13453311"/>
<reference evidence="7 8" key="1">
    <citation type="journal article" date="2011" name="Genome Res.">
        <title>Chromosome and gene copy number variation allow major structural change between species and strains of Leishmania.</title>
        <authorList>
            <person name="Rogers M.B."/>
            <person name="Hilley J.D."/>
            <person name="Dickens N.J."/>
            <person name="Wilkes J."/>
            <person name="Bates P.A."/>
            <person name="Depledge D.P."/>
            <person name="Harris D."/>
            <person name="Her Y."/>
            <person name="Herzyk P."/>
            <person name="Imamura H."/>
            <person name="Otto T.D."/>
            <person name="Sanders M."/>
            <person name="Seeger K."/>
            <person name="Dujardin J.C."/>
            <person name="Berriman M."/>
            <person name="Smith D.F."/>
            <person name="Hertz-Fowler C."/>
            <person name="Mottram J.C."/>
        </authorList>
    </citation>
    <scope>NUCLEOTIDE SEQUENCE [LARGE SCALE GENOMIC DNA]</scope>
    <source>
        <strain evidence="7 8">MHOM/GT/2001/U1103</strain>
    </source>
</reference>
<dbReference type="AlphaFoldDB" id="E9B263"/>
<organism evidence="7 8">
    <name type="scientific">Leishmania mexicana (strain MHOM/GT/2001/U1103)</name>
    <dbReference type="NCBI Taxonomy" id="929439"/>
    <lineage>
        <taxon>Eukaryota</taxon>
        <taxon>Discoba</taxon>
        <taxon>Euglenozoa</taxon>
        <taxon>Kinetoplastea</taxon>
        <taxon>Metakinetoplastina</taxon>
        <taxon>Trypanosomatida</taxon>
        <taxon>Trypanosomatidae</taxon>
        <taxon>Leishmaniinae</taxon>
        <taxon>Leishmania</taxon>
    </lineage>
</organism>
<evidence type="ECO:0000256" key="4">
    <source>
        <dbReference type="SAM" id="MobiDB-lite"/>
    </source>
</evidence>
<dbReference type="GO" id="GO:0005739">
    <property type="term" value="C:mitochondrion"/>
    <property type="evidence" value="ECO:0007669"/>
    <property type="project" value="TreeGrafter"/>
</dbReference>
<keyword evidence="7" id="KW-0560">Oxidoreductase</keyword>
<dbReference type="Gene3D" id="3.50.50.60">
    <property type="entry name" value="FAD/NAD(P)-binding domain"/>
    <property type="match status" value="2"/>
</dbReference>
<evidence type="ECO:0000313" key="7">
    <source>
        <dbReference type="EMBL" id="CBZ29322.1"/>
    </source>
</evidence>
<evidence type="ECO:0000256" key="2">
    <source>
        <dbReference type="ARBA" id="ARBA00022827"/>
    </source>
</evidence>
<evidence type="ECO:0000313" key="8">
    <source>
        <dbReference type="Proteomes" id="UP000007259"/>
    </source>
</evidence>